<feature type="chain" id="PRO_5030105516" evidence="2">
    <location>
        <begin position="33"/>
        <end position="231"/>
    </location>
</feature>
<gene>
    <name evidence="3" type="ORF">FHX68_0309</name>
</gene>
<reference evidence="3 4" key="1">
    <citation type="submission" date="2019-06" db="EMBL/GenBank/DDBJ databases">
        <title>Sequencing the genomes of 1000 actinobacteria strains.</title>
        <authorList>
            <person name="Klenk H.-P."/>
        </authorList>
    </citation>
    <scope>NUCLEOTIDE SEQUENCE [LARGE SCALE GENOMIC DNA]</scope>
    <source>
        <strain evidence="3 4">DSM 20427</strain>
    </source>
</reference>
<organism evidence="3 4">
    <name type="scientific">Microbacterium lacticum</name>
    <dbReference type="NCBI Taxonomy" id="33885"/>
    <lineage>
        <taxon>Bacteria</taxon>
        <taxon>Bacillati</taxon>
        <taxon>Actinomycetota</taxon>
        <taxon>Actinomycetes</taxon>
        <taxon>Micrococcales</taxon>
        <taxon>Microbacteriaceae</taxon>
        <taxon>Microbacterium</taxon>
    </lineage>
</organism>
<dbReference type="Proteomes" id="UP000319804">
    <property type="component" value="Unassembled WGS sequence"/>
</dbReference>
<feature type="compositionally biased region" description="Low complexity" evidence="1">
    <location>
        <begin position="44"/>
        <end position="58"/>
    </location>
</feature>
<dbReference type="EMBL" id="VFPS01000001">
    <property type="protein sequence ID" value="TQN00235.1"/>
    <property type="molecule type" value="Genomic_DNA"/>
</dbReference>
<evidence type="ECO:0000256" key="1">
    <source>
        <dbReference type="SAM" id="MobiDB-lite"/>
    </source>
</evidence>
<evidence type="ECO:0000313" key="4">
    <source>
        <dbReference type="Proteomes" id="UP000319804"/>
    </source>
</evidence>
<evidence type="ECO:0000256" key="2">
    <source>
        <dbReference type="SAM" id="SignalP"/>
    </source>
</evidence>
<feature type="signal peptide" evidence="2">
    <location>
        <begin position="1"/>
        <end position="32"/>
    </location>
</feature>
<feature type="region of interest" description="Disordered" evidence="1">
    <location>
        <begin position="37"/>
        <end position="63"/>
    </location>
</feature>
<dbReference type="AlphaFoldDB" id="A0A4Y3UP63"/>
<dbReference type="RefSeq" id="WP_141380512.1">
    <property type="nucleotide sequence ID" value="NZ_BJNA01000025.1"/>
</dbReference>
<evidence type="ECO:0000313" key="3">
    <source>
        <dbReference type="EMBL" id="TQN00235.1"/>
    </source>
</evidence>
<keyword evidence="2" id="KW-0732">Signal</keyword>
<protein>
    <submittedName>
        <fullName evidence="3">Uncharacterized protein</fullName>
    </submittedName>
</protein>
<accession>A0A4Y3UP63</accession>
<name>A0A4Y3UP63_9MICO</name>
<keyword evidence="4" id="KW-1185">Reference proteome</keyword>
<proteinExistence type="predicted"/>
<dbReference type="OrthoDB" id="5073374at2"/>
<sequence length="231" mass="23701">MPQPSHPSRSRAFALSALLLPAALVLGGCAFTDPGERTTAPLTADAGAPEASASADPGDGLETPEDLTFEAGAVLGTRLRAQWGDSLVADADYTLTTPDDGNGNWAYTQNSTQCEVRFWQGDVSSIGSGEGDRALSDAVLATWLKVSPDEVTAAAQDDMVGYVPGTSGSTQVRVVAGSTQSGGSWVAAARGLTSFHGGFVVHVTCPEGQSAQSLYSTLRDDKLTLVVGPGL</sequence>
<comment type="caution">
    <text evidence="3">The sequence shown here is derived from an EMBL/GenBank/DDBJ whole genome shotgun (WGS) entry which is preliminary data.</text>
</comment>